<dbReference type="GeneID" id="24607121"/>
<dbReference type="OrthoDB" id="7133at10239"/>
<dbReference type="Proteomes" id="UP000030206">
    <property type="component" value="Segment"/>
</dbReference>
<protein>
    <submittedName>
        <fullName evidence="1">Uncharacterized protein</fullName>
    </submittedName>
</protein>
<dbReference type="InterPro" id="IPR020909">
    <property type="entry name" value="UPF0736"/>
</dbReference>
<gene>
    <name evidence="1" type="ORF">CPT_Mater216</name>
</gene>
<dbReference type="RefSeq" id="YP_009151175.1">
    <property type="nucleotide sequence ID" value="NC_027366.1"/>
</dbReference>
<dbReference type="KEGG" id="vg:24607121"/>
<sequence>MLIMHDVWANFVDGYSEGHGVPEFHEWYKTDDVTLLDQVPLLLITEELYDYIENDYNDLPPEMLKHIHNRTAKRKNHELEKIEYAAIVTDGKRLILFETDGESFPVYKSRLIPRQFQLALEMIDVAEVQDFGFTPPETATEDSSLGGRILTLKNVHMIGLTRREREMKEVLMDCIYQLSCSKNKREVTYWFTELKPEMQTKPSTVKRYSIDKMVEMMHKELAFGWDEFHEEIGAKLAKYYKCYELWAKLADQKFKGVPAE</sequence>
<reference evidence="1 2" key="1">
    <citation type="submission" date="2014-07" db="EMBL/GenBank/DDBJ databases">
        <title>Complete Genome of Bacillus megaterium Myophage Mater.</title>
        <authorList>
            <person name="Lancaster J.C."/>
            <person name="Hodde M.K."/>
            <person name="Hernandez A.C."/>
            <person name="Everett G.F.K."/>
        </authorList>
    </citation>
    <scope>NUCLEOTIDE SEQUENCE [LARGE SCALE GENOMIC DNA]</scope>
</reference>
<name>A0A0A0RUW1_9CAUD</name>
<proteinExistence type="predicted"/>
<evidence type="ECO:0000313" key="1">
    <source>
        <dbReference type="EMBL" id="AIW03373.1"/>
    </source>
</evidence>
<dbReference type="EMBL" id="KM236245">
    <property type="protein sequence ID" value="AIW03373.1"/>
    <property type="molecule type" value="Genomic_DNA"/>
</dbReference>
<keyword evidence="2" id="KW-1185">Reference proteome</keyword>
<evidence type="ECO:0000313" key="2">
    <source>
        <dbReference type="Proteomes" id="UP000030206"/>
    </source>
</evidence>
<accession>A0A0A0RUW1</accession>
<organism evidence="1 2">
    <name type="scientific">Bacillus phage Mater</name>
    <dbReference type="NCBI Taxonomy" id="1540090"/>
    <lineage>
        <taxon>Viruses</taxon>
        <taxon>Duplodnaviria</taxon>
        <taxon>Heunggongvirae</taxon>
        <taxon>Uroviricota</taxon>
        <taxon>Caudoviricetes</taxon>
        <taxon>Herelleviridae</taxon>
        <taxon>Bastillevirinae</taxon>
        <taxon>Matervirus</taxon>
        <taxon>Matervirus mater</taxon>
    </lineage>
</organism>
<dbReference type="Pfam" id="PF12227">
    <property type="entry name" value="DUF3603"/>
    <property type="match status" value="1"/>
</dbReference>